<accession>A0A6C0JEK8</accession>
<reference evidence="1" key="1">
    <citation type="journal article" date="2020" name="Nature">
        <title>Giant virus diversity and host interactions through global metagenomics.</title>
        <authorList>
            <person name="Schulz F."/>
            <person name="Roux S."/>
            <person name="Paez-Espino D."/>
            <person name="Jungbluth S."/>
            <person name="Walsh D.A."/>
            <person name="Denef V.J."/>
            <person name="McMahon K.D."/>
            <person name="Konstantinidis K.T."/>
            <person name="Eloe-Fadrosh E.A."/>
            <person name="Kyrpides N.C."/>
            <person name="Woyke T."/>
        </authorList>
    </citation>
    <scope>NUCLEOTIDE SEQUENCE</scope>
    <source>
        <strain evidence="1">GVMAG-M-3300027708-39</strain>
    </source>
</reference>
<sequence length="142" mass="16372">MSWAVCYSGSNNVHFNFPPIMADGRNYASWQPDAVINQRIQTQENIHSNWSYRQYLQQNGLQIMKYNSMESCYDLGLDPHTQTNTTPSSNVPYTFRNIYDTNTPGYGYSNSDLKNPYLSREQLNSRMIAPAIHTANFQNTNN</sequence>
<dbReference type="EMBL" id="MN740395">
    <property type="protein sequence ID" value="QHU04285.1"/>
    <property type="molecule type" value="Genomic_DNA"/>
</dbReference>
<evidence type="ECO:0000313" key="1">
    <source>
        <dbReference type="EMBL" id="QHU04285.1"/>
    </source>
</evidence>
<protein>
    <submittedName>
        <fullName evidence="1">Uncharacterized protein</fullName>
    </submittedName>
</protein>
<proteinExistence type="predicted"/>
<organism evidence="1">
    <name type="scientific">viral metagenome</name>
    <dbReference type="NCBI Taxonomy" id="1070528"/>
    <lineage>
        <taxon>unclassified sequences</taxon>
        <taxon>metagenomes</taxon>
        <taxon>organismal metagenomes</taxon>
    </lineage>
</organism>
<dbReference type="AlphaFoldDB" id="A0A6C0JEK8"/>
<name>A0A6C0JEK8_9ZZZZ</name>